<keyword evidence="2" id="KW-1185">Reference proteome</keyword>
<organism evidence="1 2">
    <name type="scientific">Adoxophyes honmai entomopoxvirus 'L'</name>
    <dbReference type="NCBI Taxonomy" id="1293540"/>
    <lineage>
        <taxon>Viruses</taxon>
        <taxon>Varidnaviria</taxon>
        <taxon>Bamfordvirae</taxon>
        <taxon>Nucleocytoviricota</taxon>
        <taxon>Pokkesviricetes</taxon>
        <taxon>Chitovirales</taxon>
        <taxon>Poxviridae</taxon>
        <taxon>Entomopoxvirinae</taxon>
        <taxon>Betaentomopoxvirus</taxon>
        <taxon>Betaentomopoxvirus ahonmai</taxon>
    </lineage>
</organism>
<dbReference type="EMBL" id="HF679131">
    <property type="protein sequence ID" value="CCU55560.1"/>
    <property type="molecule type" value="Genomic_DNA"/>
</dbReference>
<dbReference type="Proteomes" id="UP000792575">
    <property type="component" value="Genome"/>
</dbReference>
<proteinExistence type="predicted"/>
<evidence type="ECO:0000313" key="1">
    <source>
        <dbReference type="EMBL" id="CCU55560.1"/>
    </source>
</evidence>
<name>A0A916P6D1_9POXV</name>
<dbReference type="KEGG" id="vg:15614168"/>
<dbReference type="GeneID" id="15614168"/>
<evidence type="ECO:0000313" key="2">
    <source>
        <dbReference type="Proteomes" id="UP000792575"/>
    </source>
</evidence>
<accession>A0A916P6D1</accession>
<protein>
    <submittedName>
        <fullName evidence="1">Uncharacterized protein</fullName>
    </submittedName>
</protein>
<gene>
    <name evidence="1" type="ORF">AHEV_239</name>
</gene>
<sequence>MSEVTFKKIVIHARRYFYIKCGILSFPEIFIAMTIKRVCAIYGIDCSVVKRYSISENAAYIYRLGVHDGLHTYDVTFDIEELDNELNYEPSYLDKIIIDRFLPDVKDQFVEGFINNVNQEICCS</sequence>
<reference evidence="1" key="1">
    <citation type="journal article" date="2013" name="J. Virol.">
        <title>New Insights into the Evolution of Entomopoxvirinae from the Complete Genome Sequences of Four Entomopoxviruses Infecting Adoxophyes honmai, Choristoneura biennis, Choristoneura rosaceana, and Mythimna separata.</title>
        <authorList>
            <person name="Theze J."/>
            <person name="Takatsuka J."/>
            <person name="Li Z."/>
            <person name="Gallais J."/>
            <person name="Doucet D."/>
            <person name="Arif B."/>
            <person name="Nakai M."/>
            <person name="Herniou E.A."/>
        </authorList>
    </citation>
    <scope>NUCLEOTIDE SEQUENCE</scope>
    <source>
        <strain evidence="1">Tokyo</strain>
    </source>
</reference>
<dbReference type="RefSeq" id="YP_008004062.1">
    <property type="nucleotide sequence ID" value="NC_021247.1"/>
</dbReference>